<protein>
    <recommendedName>
        <fullName evidence="15">Synaptojanin-1</fullName>
        <ecNumber evidence="5">3.1.3.36</ecNumber>
    </recommendedName>
    <alternativeName>
        <fullName evidence="16">Synaptic inositol 1,4,5-trisphosphate 5-phosphatase 1</fullName>
    </alternativeName>
</protein>
<dbReference type="GO" id="GO:0003723">
    <property type="term" value="F:RNA binding"/>
    <property type="evidence" value="ECO:0007669"/>
    <property type="project" value="UniProtKB-KW"/>
</dbReference>
<dbReference type="Ensembl" id="ENSPMGT00000022182.1">
    <property type="protein sequence ID" value="ENSPMGP00000020805.1"/>
    <property type="gene ID" value="ENSPMGG00000016831.1"/>
</dbReference>
<dbReference type="SMART" id="SM00128">
    <property type="entry name" value="IPPc"/>
    <property type="match status" value="1"/>
</dbReference>
<feature type="domain" description="SAC" evidence="18">
    <location>
        <begin position="119"/>
        <end position="444"/>
    </location>
</feature>
<dbReference type="Pfam" id="PF02383">
    <property type="entry name" value="Syja_N"/>
    <property type="match status" value="1"/>
</dbReference>
<feature type="compositionally biased region" description="Polar residues" evidence="17">
    <location>
        <begin position="1221"/>
        <end position="1231"/>
    </location>
</feature>
<feature type="region of interest" description="Disordered" evidence="17">
    <location>
        <begin position="993"/>
        <end position="1190"/>
    </location>
</feature>
<comment type="catalytic activity">
    <reaction evidence="1">
        <text>a 1,2-diacyl-sn-glycero-3-phospho-(1D-myo-inositol-4,5-bisphosphate) + H2O = a 1,2-diacyl-sn-glycero-3-phospho-(1D-myo-inositol 4-phosphate) + phosphate</text>
        <dbReference type="Rhea" id="RHEA:22764"/>
        <dbReference type="ChEBI" id="CHEBI:15377"/>
        <dbReference type="ChEBI" id="CHEBI:43474"/>
        <dbReference type="ChEBI" id="CHEBI:58178"/>
        <dbReference type="ChEBI" id="CHEBI:58456"/>
        <dbReference type="EC" id="3.1.3.36"/>
    </reaction>
</comment>
<keyword evidence="11" id="KW-0694">RNA-binding</keyword>
<evidence type="ECO:0000313" key="20">
    <source>
        <dbReference type="Proteomes" id="UP000261520"/>
    </source>
</evidence>
<dbReference type="InterPro" id="IPR035979">
    <property type="entry name" value="RBD_domain_sf"/>
</dbReference>
<keyword evidence="12" id="KW-0443">Lipid metabolism</keyword>
<evidence type="ECO:0000256" key="9">
    <source>
        <dbReference type="ARBA" id="ARBA00022583"/>
    </source>
</evidence>
<evidence type="ECO:0000256" key="6">
    <source>
        <dbReference type="ARBA" id="ARBA00022481"/>
    </source>
</evidence>
<evidence type="ECO:0000256" key="11">
    <source>
        <dbReference type="ARBA" id="ARBA00022884"/>
    </source>
</evidence>
<evidence type="ECO:0000256" key="10">
    <source>
        <dbReference type="ARBA" id="ARBA00022801"/>
    </source>
</evidence>
<evidence type="ECO:0000256" key="4">
    <source>
        <dbReference type="ARBA" id="ARBA00009678"/>
    </source>
</evidence>
<reference evidence="19" key="1">
    <citation type="submission" date="2025-08" db="UniProtKB">
        <authorList>
            <consortium name="Ensembl"/>
        </authorList>
    </citation>
    <scope>IDENTIFICATION</scope>
</reference>
<feature type="compositionally biased region" description="Pro residues" evidence="17">
    <location>
        <begin position="1038"/>
        <end position="1050"/>
    </location>
</feature>
<dbReference type="InterPro" id="IPR002013">
    <property type="entry name" value="SAC_dom"/>
</dbReference>
<feature type="compositionally biased region" description="Pro residues" evidence="17">
    <location>
        <begin position="1093"/>
        <end position="1108"/>
    </location>
</feature>
<dbReference type="GO" id="GO:0004439">
    <property type="term" value="F:phosphatidylinositol-4,5-bisphosphate 5-phosphatase activity"/>
    <property type="evidence" value="ECO:0007669"/>
    <property type="project" value="UniProtKB-EC"/>
</dbReference>
<feature type="compositionally biased region" description="Pro residues" evidence="17">
    <location>
        <begin position="1306"/>
        <end position="1315"/>
    </location>
</feature>
<evidence type="ECO:0000256" key="1">
    <source>
        <dbReference type="ARBA" id="ARBA00001786"/>
    </source>
</evidence>
<dbReference type="SUPFAM" id="SSF56219">
    <property type="entry name" value="DNase I-like"/>
    <property type="match status" value="1"/>
</dbReference>
<evidence type="ECO:0000256" key="15">
    <source>
        <dbReference type="ARBA" id="ARBA00071146"/>
    </source>
</evidence>
<dbReference type="PANTHER" id="PTHR11200:SF257">
    <property type="entry name" value="PHOSPHOINOSITIDE 5-PHOSPHATASE"/>
    <property type="match status" value="1"/>
</dbReference>
<evidence type="ECO:0000256" key="3">
    <source>
        <dbReference type="ARBA" id="ARBA00008943"/>
    </source>
</evidence>
<dbReference type="EC" id="3.1.3.36" evidence="5"/>
<evidence type="ECO:0000256" key="16">
    <source>
        <dbReference type="ARBA" id="ARBA00077888"/>
    </source>
</evidence>
<dbReference type="SMART" id="SM01165">
    <property type="entry name" value="DUF1866"/>
    <property type="match status" value="1"/>
</dbReference>
<dbReference type="Gene3D" id="3.30.70.330">
    <property type="match status" value="1"/>
</dbReference>
<dbReference type="Pfam" id="PF22669">
    <property type="entry name" value="Exo_endo_phos2"/>
    <property type="match status" value="1"/>
</dbReference>
<dbReference type="GO" id="GO:0048471">
    <property type="term" value="C:perinuclear region of cytoplasm"/>
    <property type="evidence" value="ECO:0007669"/>
    <property type="project" value="UniProtKB-SubCell"/>
</dbReference>
<dbReference type="GO" id="GO:0048488">
    <property type="term" value="P:synaptic vesicle endocytosis"/>
    <property type="evidence" value="ECO:0007669"/>
    <property type="project" value="TreeGrafter"/>
</dbReference>
<comment type="similarity">
    <text evidence="4">In the central section; belongs to the inositol 1,4,5-trisphosphate 5-phosphatase family.</text>
</comment>
<dbReference type="PANTHER" id="PTHR11200">
    <property type="entry name" value="INOSITOL 5-PHOSPHATASE"/>
    <property type="match status" value="1"/>
</dbReference>
<feature type="region of interest" description="Disordered" evidence="17">
    <location>
        <begin position="1399"/>
        <end position="1427"/>
    </location>
</feature>
<proteinExistence type="inferred from homology"/>
<dbReference type="Gene3D" id="3.60.10.10">
    <property type="entry name" value="Endonuclease/exonuclease/phosphatase"/>
    <property type="match status" value="1"/>
</dbReference>
<dbReference type="GO" id="GO:0046856">
    <property type="term" value="P:phosphatidylinositol dephosphorylation"/>
    <property type="evidence" value="ECO:0007669"/>
    <property type="project" value="InterPro"/>
</dbReference>
<dbReference type="STRING" id="409849.ENSPMGP00000020805"/>
<comment type="similarity">
    <text evidence="3">Belongs to the synaptojanin family.</text>
</comment>
<dbReference type="GO" id="GO:0098793">
    <property type="term" value="C:presynapse"/>
    <property type="evidence" value="ECO:0007669"/>
    <property type="project" value="GOC"/>
</dbReference>
<comment type="subcellular location">
    <subcellularLocation>
        <location evidence="2">Cytoplasm</location>
        <location evidence="2">Perinuclear region</location>
    </subcellularLocation>
</comment>
<keyword evidence="9" id="KW-0254">Endocytosis</keyword>
<dbReference type="FunFam" id="3.30.70.330:FF:000076">
    <property type="entry name" value="Synaptojanin-1 isoform 1"/>
    <property type="match status" value="1"/>
</dbReference>
<dbReference type="InterPro" id="IPR012677">
    <property type="entry name" value="Nucleotide-bd_a/b_plait_sf"/>
</dbReference>
<keyword evidence="20" id="KW-1185">Reference proteome</keyword>
<dbReference type="InterPro" id="IPR036691">
    <property type="entry name" value="Endo/exonu/phosph_ase_sf"/>
</dbReference>
<feature type="region of interest" description="Disordered" evidence="17">
    <location>
        <begin position="1208"/>
        <end position="1346"/>
    </location>
</feature>
<evidence type="ECO:0000256" key="7">
    <source>
        <dbReference type="ARBA" id="ARBA00022490"/>
    </source>
</evidence>
<dbReference type="InterPro" id="IPR046985">
    <property type="entry name" value="IP5"/>
</dbReference>
<evidence type="ECO:0000313" key="19">
    <source>
        <dbReference type="Ensembl" id="ENSPMGP00000020805.1"/>
    </source>
</evidence>
<feature type="compositionally biased region" description="Pro residues" evidence="17">
    <location>
        <begin position="1131"/>
        <end position="1168"/>
    </location>
</feature>
<evidence type="ECO:0000259" key="18">
    <source>
        <dbReference type="PROSITE" id="PS50275"/>
    </source>
</evidence>
<dbReference type="Pfam" id="PF08952">
    <property type="entry name" value="DUF1866"/>
    <property type="match status" value="1"/>
</dbReference>
<evidence type="ECO:0000256" key="12">
    <source>
        <dbReference type="ARBA" id="ARBA00023098"/>
    </source>
</evidence>
<feature type="compositionally biased region" description="Polar residues" evidence="17">
    <location>
        <begin position="1317"/>
        <end position="1331"/>
    </location>
</feature>
<evidence type="ECO:0000256" key="13">
    <source>
        <dbReference type="ARBA" id="ARBA00053493"/>
    </source>
</evidence>
<evidence type="ECO:0000256" key="5">
    <source>
        <dbReference type="ARBA" id="ARBA00013044"/>
    </source>
</evidence>
<keyword evidence="10" id="KW-0378">Hydrolase</keyword>
<reference evidence="19" key="2">
    <citation type="submission" date="2025-09" db="UniProtKB">
        <authorList>
            <consortium name="Ensembl"/>
        </authorList>
    </citation>
    <scope>IDENTIFICATION</scope>
</reference>
<keyword evidence="7" id="KW-0963">Cytoplasm</keyword>
<sequence>MAFSKGFRIYHKLDPPPYSVIVETRGREECLMFESGAVAVLSAAEKEAIKNTYTRIQDAYGILGVLRLNLGDSMLHSLVVVSGCSSVGKVQDSEVFRVTQTDFISLNNDPADEERIAEVRKVLNSGHFYFAWSSSGVSMDLSLNAHRRILEDTTDNRFFWNQSLHLHLKHYGVNCDDWLLRLMCGGVEIRTIYAGHKQAKACIFSRLSSERAGTRFNVRGTNDDGQVANFVETEQVIFLDDKVSSFIQIRGSIPLFWEQPGIQVGSHRVKLSRGFEANAPAFERHFTALRRLYGKQVIINLLGSKEGEHMLSKAFQSHLKASEHASAVKMVNFDYHQNVRGGKADKLHSVLKPQLNKFIDECGFFYYSGDTGITRTQSGTMRTNCLDCLDRTNSVQAFFGLEMLPKQLEEMGLTEKPQLVARFQEVFRTMWSQNGDSVSKIYAGTGALDGKAKAGKLKDGARSVTRTIQNNFFDTSKQEAIDILRLGSTLNSDLADKARALLTTSSLYASPRVLLGMCQSYQKYTRPKKIRVCVGTWNVNGGKQFRSIAFRNQTLNDWLLDAPMKAGFPDFQDNKVNPIDIFAIGFEEMVELNAGNIVSASTTNQKLWAAELQKNISRDHKYVLLASEQLVGVCLFVFIRPQHAPYIRDVAVDTVKTGMGGATGNKGGVAIRLLFHTTSICFLCSHFAAGQSQVKERNDDYNEISRKLSFPMGRLLDSHDYVFWCGDFNYRINLPNEEVKELIKQQNWDALTAGDQLVEQKNAGLVFKEFIEGKLDFAPTYKYDLFSEDYDTSEKCRTPAWTDRILWKRRKWNFDQTAEEMNVVGAASVSGECEDDPDQPWSPGTLKYYGRAELKTSDHRPVVALIDVDILEVDPEARHQVYKDVIALQGPPDGTILVSLCSSGPDDYFDDALIDELLDKFANFGEVILIRFVEEKMWVTFLEGYSALAALSLSASSVMGKVIDIRLKSPGWIKSLEEEMSVERICGTIPTSASSTLLAEDTDMGDDEFDMEGEVDEEVEEILPQHLQPGAGVGPGSSPLPSPRGSPCPSPTGETAPPSRPNRAAQPTRPSQGPPVDFQPGAPTAGAMEPKRPPPPRPNAPPARPAPPHQIHFCSPQNIPPRAGVISMPPQSRPPPPSHPGAPRPIPEVHPGAPRPIPDTHPGAPRPVPTAQAKQPDLPPGKRVFVKTNGLNGIQREAQWKPDPFEALTSDFLSSSSSSSKWQNTQSLTRGSSLRCPPPLPSSASTSNTFPSSFSLQSSAFSDQFESSSSSSSLSTPSPFTSVLLPPPPPVPSRSRSQETLRASPGPLPTEPLPARPSSTNPFTGPLVQQQEPRRSVTPDFSVHRPANLHRTMSAFAEPLVPTPAPALQLQKSASLFGSPSNPTPAPLFALESVPLAPSLPLAPPSSLPPPLAPSRQPQPSIAAKPNKQWVTFDDDSAFPTKMAPQAPVVPTSLQTEPSSRFVFGSEPDWLTSTPSVFPNLAPPVPTRTAASVPKLLDGASDGLFFSQEPTER</sequence>
<keyword evidence="6" id="KW-0488">Methylation</keyword>
<feature type="compositionally biased region" description="Acidic residues" evidence="17">
    <location>
        <begin position="1000"/>
        <end position="1021"/>
    </location>
</feature>
<keyword evidence="8" id="KW-0597">Phosphoprotein</keyword>
<dbReference type="Proteomes" id="UP000261520">
    <property type="component" value="Unplaced"/>
</dbReference>
<feature type="compositionally biased region" description="Pro residues" evidence="17">
    <location>
        <begin position="1401"/>
        <end position="1413"/>
    </location>
</feature>
<evidence type="ECO:0000256" key="2">
    <source>
        <dbReference type="ARBA" id="ARBA00004556"/>
    </source>
</evidence>
<dbReference type="GO" id="GO:0017124">
    <property type="term" value="F:SH3 domain binding"/>
    <property type="evidence" value="ECO:0007669"/>
    <property type="project" value="TreeGrafter"/>
</dbReference>
<feature type="compositionally biased region" description="Low complexity" evidence="17">
    <location>
        <begin position="1242"/>
        <end position="1284"/>
    </location>
</feature>
<organism evidence="19 20">
    <name type="scientific">Periophthalmus magnuspinnatus</name>
    <dbReference type="NCBI Taxonomy" id="409849"/>
    <lineage>
        <taxon>Eukaryota</taxon>
        <taxon>Metazoa</taxon>
        <taxon>Chordata</taxon>
        <taxon>Craniata</taxon>
        <taxon>Vertebrata</taxon>
        <taxon>Euteleostomi</taxon>
        <taxon>Actinopterygii</taxon>
        <taxon>Neopterygii</taxon>
        <taxon>Teleostei</taxon>
        <taxon>Neoteleostei</taxon>
        <taxon>Acanthomorphata</taxon>
        <taxon>Gobiaria</taxon>
        <taxon>Gobiiformes</taxon>
        <taxon>Gobioidei</taxon>
        <taxon>Gobiidae</taxon>
        <taxon>Oxudercinae</taxon>
        <taxon>Periophthalmus</taxon>
    </lineage>
</organism>
<evidence type="ECO:0000256" key="17">
    <source>
        <dbReference type="SAM" id="MobiDB-lite"/>
    </source>
</evidence>
<comment type="subunit">
    <text evidence="14">Interacts with ASH/GRB2. Interacts with PACSIN1, PACSIN2 and PACSIN3. Interacts with AMPH, SH3GL1, SH3GL2 and SH3GL3. Interacts with MYO1E (via SH3 domain). Interacts with BIN1 and DNM1. Interacts with EPS15.</text>
</comment>
<name>A0A3B4AVQ3_9GOBI</name>
<dbReference type="InterPro" id="IPR000300">
    <property type="entry name" value="IPPc"/>
</dbReference>
<dbReference type="SUPFAM" id="SSF54928">
    <property type="entry name" value="RNA-binding domain, RBD"/>
    <property type="match status" value="1"/>
</dbReference>
<evidence type="ECO:0000256" key="8">
    <source>
        <dbReference type="ARBA" id="ARBA00022553"/>
    </source>
</evidence>
<dbReference type="FunFam" id="3.60.10.10:FF:000003">
    <property type="entry name" value="Synaptojanin-1 isoform 1"/>
    <property type="match status" value="1"/>
</dbReference>
<evidence type="ECO:0000256" key="14">
    <source>
        <dbReference type="ARBA" id="ARBA00062418"/>
    </source>
</evidence>
<comment type="function">
    <text evidence="13">Phosphatase that acts on various phosphoinositides, including phosphatidylinositol 4-phosphate, phosphatidylinositol (4,5)-bisphosphate and phosphatidylinositol (3,4,5)-trisphosphate. Has a role in clathrin-mediated endocytosis. Hydrolyzes PIP2 bound to actin regulatory proteins resulting in the rearrangement of actin filaments downstream of tyrosine kinase and ASH/GRB2.</text>
</comment>
<accession>A0A3B4AVQ3</accession>
<dbReference type="PROSITE" id="PS50275">
    <property type="entry name" value="SAC"/>
    <property type="match status" value="1"/>
</dbReference>
<dbReference type="InterPro" id="IPR015047">
    <property type="entry name" value="SYNJ1/2_RRM"/>
</dbReference>